<evidence type="ECO:0000313" key="3">
    <source>
        <dbReference type="Proteomes" id="UP000052268"/>
    </source>
</evidence>
<dbReference type="Proteomes" id="UP000052268">
    <property type="component" value="Unassembled WGS sequence"/>
</dbReference>
<proteinExistence type="predicted"/>
<dbReference type="EMBL" id="JACU01000013">
    <property type="protein sequence ID" value="KMS51179.1"/>
    <property type="molecule type" value="Genomic_DNA"/>
</dbReference>
<evidence type="ECO:0000256" key="1">
    <source>
        <dbReference type="SAM" id="Phobius"/>
    </source>
</evidence>
<name>A0A0J7XHP9_9SPHN</name>
<reference evidence="2 3" key="1">
    <citation type="journal article" date="2015" name="G3 (Bethesda)">
        <title>Insights into Ongoing Evolution of the Hexachlorocyclohexane Catabolic Pathway from Comparative Genomics of Ten Sphingomonadaceae Strains.</title>
        <authorList>
            <person name="Pearce S.L."/>
            <person name="Oakeshott J.G."/>
            <person name="Pandey G."/>
        </authorList>
    </citation>
    <scope>NUCLEOTIDE SEQUENCE [LARGE SCALE GENOMIC DNA]</scope>
    <source>
        <strain evidence="2 3">LL02</strain>
    </source>
</reference>
<protein>
    <submittedName>
        <fullName evidence="2">Uncharacterized protein</fullName>
    </submittedName>
</protein>
<keyword evidence="1" id="KW-0472">Membrane</keyword>
<organism evidence="2 3">
    <name type="scientific">Novosphingobium barchaimii LL02</name>
    <dbReference type="NCBI Taxonomy" id="1114963"/>
    <lineage>
        <taxon>Bacteria</taxon>
        <taxon>Pseudomonadati</taxon>
        <taxon>Pseudomonadota</taxon>
        <taxon>Alphaproteobacteria</taxon>
        <taxon>Sphingomonadales</taxon>
        <taxon>Sphingomonadaceae</taxon>
        <taxon>Novosphingobium</taxon>
    </lineage>
</organism>
<keyword evidence="3" id="KW-1185">Reference proteome</keyword>
<keyword evidence="1" id="KW-0812">Transmembrane</keyword>
<dbReference type="AlphaFoldDB" id="A0A0J7XHP9"/>
<dbReference type="OrthoDB" id="9979195at2"/>
<dbReference type="RefSeq" id="WP_059153370.1">
    <property type="nucleotide sequence ID" value="NZ_KQ130459.1"/>
</dbReference>
<feature type="transmembrane region" description="Helical" evidence="1">
    <location>
        <begin position="37"/>
        <end position="61"/>
    </location>
</feature>
<accession>A0A0J7XHP9</accession>
<gene>
    <name evidence="2" type="ORF">V474_04970</name>
</gene>
<comment type="caution">
    <text evidence="2">The sequence shown here is derived from an EMBL/GenBank/DDBJ whole genome shotgun (WGS) entry which is preliminary data.</text>
</comment>
<sequence length="62" mass="6352">MPFVTVLAGALVAISLNLVNRLVCFIRAETVPCSAAIVVGALCVLIARFNGLGAAACTFIIC</sequence>
<dbReference type="PATRIC" id="fig|1114963.3.peg.4635"/>
<keyword evidence="1" id="KW-1133">Transmembrane helix</keyword>
<evidence type="ECO:0000313" key="2">
    <source>
        <dbReference type="EMBL" id="KMS51179.1"/>
    </source>
</evidence>